<feature type="region of interest" description="Disordered" evidence="2">
    <location>
        <begin position="205"/>
        <end position="334"/>
    </location>
</feature>
<feature type="coiled-coil region" evidence="1">
    <location>
        <begin position="2"/>
        <end position="36"/>
    </location>
</feature>
<feature type="coiled-coil region" evidence="1">
    <location>
        <begin position="118"/>
        <end position="175"/>
    </location>
</feature>
<dbReference type="EMBL" id="JABWUV010000001">
    <property type="protein sequence ID" value="KAF6387465.1"/>
    <property type="molecule type" value="Genomic_DNA"/>
</dbReference>
<dbReference type="Proteomes" id="UP000527355">
    <property type="component" value="Unassembled WGS sequence"/>
</dbReference>
<dbReference type="GO" id="GO:0030705">
    <property type="term" value="P:cytoskeleton-dependent intracellular transport"/>
    <property type="evidence" value="ECO:0007669"/>
    <property type="project" value="TreeGrafter"/>
</dbReference>
<proteinExistence type="predicted"/>
<evidence type="ECO:0000313" key="3">
    <source>
        <dbReference type="EMBL" id="KAF6387465.1"/>
    </source>
</evidence>
<reference evidence="3 4" key="1">
    <citation type="journal article" date="2020" name="Nature">
        <title>Six reference-quality genomes reveal evolution of bat adaptations.</title>
        <authorList>
            <person name="Jebb D."/>
            <person name="Huang Z."/>
            <person name="Pippel M."/>
            <person name="Hughes G.M."/>
            <person name="Lavrichenko K."/>
            <person name="Devanna P."/>
            <person name="Winkler S."/>
            <person name="Jermiin L.S."/>
            <person name="Skirmuntt E.C."/>
            <person name="Katzourakis A."/>
            <person name="Burkitt-Gray L."/>
            <person name="Ray D.A."/>
            <person name="Sullivan K.A.M."/>
            <person name="Roscito J.G."/>
            <person name="Kirilenko B.M."/>
            <person name="Davalos L.M."/>
            <person name="Corthals A.P."/>
            <person name="Power M.L."/>
            <person name="Jones G."/>
            <person name="Ransome R.D."/>
            <person name="Dechmann D.K.N."/>
            <person name="Locatelli A.G."/>
            <person name="Puechmaille S.J."/>
            <person name="Fedrigo O."/>
            <person name="Jarvis E.D."/>
            <person name="Hiller M."/>
            <person name="Vernes S.C."/>
            <person name="Myers E.W."/>
            <person name="Teeling E.C."/>
        </authorList>
    </citation>
    <scope>NUCLEOTIDE SEQUENCE [LARGE SCALE GENOMIC DNA]</scope>
    <source>
        <strain evidence="3">MMyoMyo1</strain>
        <tissue evidence="3">Flight muscle</tissue>
    </source>
</reference>
<accession>A0A7J8AMJ3</accession>
<evidence type="ECO:0000313" key="4">
    <source>
        <dbReference type="Proteomes" id="UP000527355"/>
    </source>
</evidence>
<dbReference type="VEuPathDB" id="HostDB:GeneID_118659341"/>
<keyword evidence="4" id="KW-1185">Reference proteome</keyword>
<feature type="compositionally biased region" description="Basic and acidic residues" evidence="2">
    <location>
        <begin position="255"/>
        <end position="270"/>
    </location>
</feature>
<dbReference type="GO" id="GO:0008017">
    <property type="term" value="F:microtubule binding"/>
    <property type="evidence" value="ECO:0007669"/>
    <property type="project" value="TreeGrafter"/>
</dbReference>
<organism evidence="3 4">
    <name type="scientific">Myotis myotis</name>
    <name type="common">Greater mouse-eared bat</name>
    <name type="synonym">Vespertilio myotis</name>
    <dbReference type="NCBI Taxonomy" id="51298"/>
    <lineage>
        <taxon>Eukaryota</taxon>
        <taxon>Metazoa</taxon>
        <taxon>Chordata</taxon>
        <taxon>Craniata</taxon>
        <taxon>Vertebrata</taxon>
        <taxon>Euteleostomi</taxon>
        <taxon>Mammalia</taxon>
        <taxon>Eutheria</taxon>
        <taxon>Laurasiatheria</taxon>
        <taxon>Chiroptera</taxon>
        <taxon>Yangochiroptera</taxon>
        <taxon>Vespertilionidae</taxon>
        <taxon>Myotis</taxon>
    </lineage>
</organism>
<keyword evidence="1" id="KW-0175">Coiled coil</keyword>
<feature type="compositionally biased region" description="Basic and acidic residues" evidence="2">
    <location>
        <begin position="209"/>
        <end position="218"/>
    </location>
</feature>
<gene>
    <name evidence="3" type="ORF">mMyoMyo1_007961</name>
</gene>
<dbReference type="PANTHER" id="PTHR18947:SF31">
    <property type="entry name" value="PROTEIN DAPLE"/>
    <property type="match status" value="1"/>
</dbReference>
<comment type="caution">
    <text evidence="3">The sequence shown here is derived from an EMBL/GenBank/DDBJ whole genome shotgun (WGS) entry which is preliminary data.</text>
</comment>
<dbReference type="GO" id="GO:0005813">
    <property type="term" value="C:centrosome"/>
    <property type="evidence" value="ECO:0007669"/>
    <property type="project" value="TreeGrafter"/>
</dbReference>
<feature type="compositionally biased region" description="Low complexity" evidence="2">
    <location>
        <begin position="232"/>
        <end position="246"/>
    </location>
</feature>
<sequence length="334" mass="37823">MAAEENQRLQRELDRANSLHQQLKGEQEELQTHTKKLQTSLNDTQLEVNRWQALYKGLKGEQEELQTHSKKLQTSLNDTQLQVNCWQNQCNWLREELQSTDISLTELDNRCQLLSRLKGNLEGENRHLQSQIQRLKEQNQRLLQEDVEDKDQHQEEQQQDKLNALQRQNEKLEEKSMAQHKFHDPAPKKKKHWIGAKFLLKLIKLKKGGSRERRKSTPERPPWPLGSSDQASPSTSQPLQSQLEPLKTTPCCSKGTEEQDTCRGPREKGPGDPIPKGVAPPGGSLDRTPGVASADPATKPGHQSWAPEPVHPQPSLQLLPAPPPPPGTQAAPTR</sequence>
<dbReference type="GO" id="GO:0051959">
    <property type="term" value="F:dynein light intermediate chain binding"/>
    <property type="evidence" value="ECO:0007669"/>
    <property type="project" value="TreeGrafter"/>
</dbReference>
<dbReference type="GO" id="GO:0031122">
    <property type="term" value="P:cytoplasmic microtubule organization"/>
    <property type="evidence" value="ECO:0007669"/>
    <property type="project" value="TreeGrafter"/>
</dbReference>
<dbReference type="AlphaFoldDB" id="A0A7J8AMJ3"/>
<dbReference type="PANTHER" id="PTHR18947">
    <property type="entry name" value="HOOK PROTEINS"/>
    <property type="match status" value="1"/>
</dbReference>
<protein>
    <submittedName>
        <fullName evidence="3">Uncharacterized protein</fullName>
    </submittedName>
</protein>
<dbReference type="GO" id="GO:0005737">
    <property type="term" value="C:cytoplasm"/>
    <property type="evidence" value="ECO:0007669"/>
    <property type="project" value="TreeGrafter"/>
</dbReference>
<name>A0A7J8AMJ3_MYOMY</name>
<evidence type="ECO:0000256" key="1">
    <source>
        <dbReference type="SAM" id="Coils"/>
    </source>
</evidence>
<evidence type="ECO:0000256" key="2">
    <source>
        <dbReference type="SAM" id="MobiDB-lite"/>
    </source>
</evidence>